<evidence type="ECO:0000256" key="2">
    <source>
        <dbReference type="ARBA" id="ARBA00008707"/>
    </source>
</evidence>
<keyword evidence="9" id="KW-1185">Reference proteome</keyword>
<feature type="transmembrane region" description="Helical" evidence="7">
    <location>
        <begin position="213"/>
        <end position="232"/>
    </location>
</feature>
<feature type="compositionally biased region" description="Low complexity" evidence="6">
    <location>
        <begin position="37"/>
        <end position="56"/>
    </location>
</feature>
<keyword evidence="3 7" id="KW-0812">Transmembrane</keyword>
<evidence type="ECO:0000256" key="1">
    <source>
        <dbReference type="ARBA" id="ARBA00004141"/>
    </source>
</evidence>
<dbReference type="OrthoDB" id="186625at2759"/>
<dbReference type="EMBL" id="JADCNL010000005">
    <property type="protein sequence ID" value="KAG0479769.1"/>
    <property type="molecule type" value="Genomic_DNA"/>
</dbReference>
<keyword evidence="4 7" id="KW-1133">Transmembrane helix</keyword>
<evidence type="ECO:0000313" key="9">
    <source>
        <dbReference type="Proteomes" id="UP000636800"/>
    </source>
</evidence>
<dbReference type="GO" id="GO:0005737">
    <property type="term" value="C:cytoplasm"/>
    <property type="evidence" value="ECO:0007669"/>
    <property type="project" value="UniProtKB-ARBA"/>
</dbReference>
<dbReference type="PANTHER" id="PTHR31621">
    <property type="entry name" value="PROTEIN DMP3"/>
    <property type="match status" value="1"/>
</dbReference>
<dbReference type="GO" id="GO:0010256">
    <property type="term" value="P:endomembrane system organization"/>
    <property type="evidence" value="ECO:0007669"/>
    <property type="project" value="TreeGrafter"/>
</dbReference>
<dbReference type="PANTHER" id="PTHR31621:SF5">
    <property type="entry name" value="PROTEIN DMP10"/>
    <property type="match status" value="1"/>
</dbReference>
<proteinExistence type="inferred from homology"/>
<evidence type="ECO:0000256" key="6">
    <source>
        <dbReference type="SAM" id="MobiDB-lite"/>
    </source>
</evidence>
<comment type="similarity">
    <text evidence="2">Belongs to the plant DMP1 protein family.</text>
</comment>
<feature type="transmembrane region" description="Helical" evidence="7">
    <location>
        <begin position="175"/>
        <end position="193"/>
    </location>
</feature>
<evidence type="ECO:0000313" key="8">
    <source>
        <dbReference type="EMBL" id="KAG0479769.1"/>
    </source>
</evidence>
<comment type="subcellular location">
    <subcellularLocation>
        <location evidence="1">Membrane</location>
        <topology evidence="1">Multi-pass membrane protein</topology>
    </subcellularLocation>
</comment>
<dbReference type="GO" id="GO:0016020">
    <property type="term" value="C:membrane"/>
    <property type="evidence" value="ECO:0007669"/>
    <property type="project" value="UniProtKB-SubCell"/>
</dbReference>
<sequence>MSNTAAAAAGDGGGPSFTIDVPHNSLEPDLIEPKQSPVPHSRPTSSPVTPPAAFATPTRTTPTIVIMDKTLAGAANLAQLLPSGTFLAFQALAPSFTNKGHCYTSNQCLTAALLLSCVVSTAFFTFTDSLVGRDGRLYYGMATADGICLFNFDGGEEERSKVFGEDVLRRRRRRWVDWLHAFLGVLVFLALAFSDADTQSCLFSGAAADAKELLVNLPLGAGVFASIVFMIFPTSRKGIGYSDPIQHSH</sequence>
<dbReference type="AlphaFoldDB" id="A0A835UXR1"/>
<gene>
    <name evidence="8" type="ORF">HPP92_010627</name>
</gene>
<accession>A0A835UXR1</accession>
<keyword evidence="5 7" id="KW-0472">Membrane</keyword>
<name>A0A835UXR1_VANPL</name>
<dbReference type="Pfam" id="PF05078">
    <property type="entry name" value="DUF679"/>
    <property type="match status" value="1"/>
</dbReference>
<protein>
    <submittedName>
        <fullName evidence="8">Uncharacterized protein</fullName>
    </submittedName>
</protein>
<feature type="transmembrane region" description="Helical" evidence="7">
    <location>
        <begin position="109"/>
        <end position="131"/>
    </location>
</feature>
<evidence type="ECO:0000256" key="4">
    <source>
        <dbReference type="ARBA" id="ARBA00022989"/>
    </source>
</evidence>
<organism evidence="8 9">
    <name type="scientific">Vanilla planifolia</name>
    <name type="common">Vanilla</name>
    <dbReference type="NCBI Taxonomy" id="51239"/>
    <lineage>
        <taxon>Eukaryota</taxon>
        <taxon>Viridiplantae</taxon>
        <taxon>Streptophyta</taxon>
        <taxon>Embryophyta</taxon>
        <taxon>Tracheophyta</taxon>
        <taxon>Spermatophyta</taxon>
        <taxon>Magnoliopsida</taxon>
        <taxon>Liliopsida</taxon>
        <taxon>Asparagales</taxon>
        <taxon>Orchidaceae</taxon>
        <taxon>Vanilloideae</taxon>
        <taxon>Vanilleae</taxon>
        <taxon>Vanilla</taxon>
    </lineage>
</organism>
<dbReference type="InterPro" id="IPR007770">
    <property type="entry name" value="DMP"/>
</dbReference>
<reference evidence="8 9" key="1">
    <citation type="journal article" date="2020" name="Nat. Food">
        <title>A phased Vanilla planifolia genome enables genetic improvement of flavour and production.</title>
        <authorList>
            <person name="Hasing T."/>
            <person name="Tang H."/>
            <person name="Brym M."/>
            <person name="Khazi F."/>
            <person name="Huang T."/>
            <person name="Chambers A.H."/>
        </authorList>
    </citation>
    <scope>NUCLEOTIDE SEQUENCE [LARGE SCALE GENOMIC DNA]</scope>
    <source>
        <tissue evidence="8">Leaf</tissue>
    </source>
</reference>
<feature type="region of interest" description="Disordered" evidence="6">
    <location>
        <begin position="1"/>
        <end position="56"/>
    </location>
</feature>
<evidence type="ECO:0000256" key="5">
    <source>
        <dbReference type="ARBA" id="ARBA00023136"/>
    </source>
</evidence>
<evidence type="ECO:0000256" key="7">
    <source>
        <dbReference type="SAM" id="Phobius"/>
    </source>
</evidence>
<evidence type="ECO:0000256" key="3">
    <source>
        <dbReference type="ARBA" id="ARBA00022692"/>
    </source>
</evidence>
<dbReference type="Proteomes" id="UP000636800">
    <property type="component" value="Chromosome 5"/>
</dbReference>
<comment type="caution">
    <text evidence="8">The sequence shown here is derived from an EMBL/GenBank/DDBJ whole genome shotgun (WGS) entry which is preliminary data.</text>
</comment>